<dbReference type="Pfam" id="PF00092">
    <property type="entry name" value="VWA"/>
    <property type="match status" value="1"/>
</dbReference>
<evidence type="ECO:0000259" key="8">
    <source>
        <dbReference type="PROSITE" id="PS50234"/>
    </source>
</evidence>
<evidence type="ECO:0000256" key="1">
    <source>
        <dbReference type="ARBA" id="ARBA00004613"/>
    </source>
</evidence>
<accession>A0A672LP18</accession>
<feature type="domain" description="VIT" evidence="9">
    <location>
        <begin position="1"/>
        <end position="101"/>
    </location>
</feature>
<keyword evidence="3" id="KW-0964">Secreted</keyword>
<dbReference type="InterPro" id="IPR002035">
    <property type="entry name" value="VWF_A"/>
</dbReference>
<dbReference type="GO" id="GO:0004867">
    <property type="term" value="F:serine-type endopeptidase inhibitor activity"/>
    <property type="evidence" value="ECO:0007669"/>
    <property type="project" value="UniProtKB-KW"/>
</dbReference>
<dbReference type="GO" id="GO:0005576">
    <property type="term" value="C:extracellular region"/>
    <property type="evidence" value="ECO:0007669"/>
    <property type="project" value="UniProtKB-SubCell"/>
</dbReference>
<dbReference type="InterPro" id="IPR010600">
    <property type="entry name" value="ITI_HC_C"/>
</dbReference>
<keyword evidence="5" id="KW-0732">Signal</keyword>
<feature type="domain" description="VWFA" evidence="8">
    <location>
        <begin position="233"/>
        <end position="421"/>
    </location>
</feature>
<dbReference type="InterPro" id="IPR050934">
    <property type="entry name" value="ITIH"/>
</dbReference>
<dbReference type="PANTHER" id="PTHR10338:SF155">
    <property type="entry name" value="INTER-ALPHA-TRYPSIN INHIBITOR HEAVY CHAIN H6"/>
    <property type="match status" value="1"/>
</dbReference>
<dbReference type="Gene3D" id="3.40.50.410">
    <property type="entry name" value="von Willebrand factor, type A domain"/>
    <property type="match status" value="1"/>
</dbReference>
<dbReference type="SMART" id="SM00609">
    <property type="entry name" value="VIT"/>
    <property type="match status" value="1"/>
</dbReference>
<evidence type="ECO:0000313" key="10">
    <source>
        <dbReference type="Ensembl" id="ENSSGRP00000025714.1"/>
    </source>
</evidence>
<reference evidence="10" key="2">
    <citation type="submission" date="2025-09" db="UniProtKB">
        <authorList>
            <consortium name="Ensembl"/>
        </authorList>
    </citation>
    <scope>IDENTIFICATION</scope>
</reference>
<dbReference type="FunFam" id="3.40.50.410:FF:000013">
    <property type="entry name" value="inter-alpha-trypsin inhibitor heavy chain H2"/>
    <property type="match status" value="1"/>
</dbReference>
<keyword evidence="4" id="KW-0646">Protease inhibitor</keyword>
<dbReference type="InterPro" id="IPR036465">
    <property type="entry name" value="vWFA_dom_sf"/>
</dbReference>
<dbReference type="Pfam" id="PF08487">
    <property type="entry name" value="VIT"/>
    <property type="match status" value="1"/>
</dbReference>
<dbReference type="PROSITE" id="PS50234">
    <property type="entry name" value="VWFA"/>
    <property type="match status" value="1"/>
</dbReference>
<protein>
    <submittedName>
        <fullName evidence="10">Inter-alpha-trypsin inhibitor heavy chain H6-like</fullName>
    </submittedName>
</protein>
<dbReference type="InterPro" id="IPR013694">
    <property type="entry name" value="VIT"/>
</dbReference>
<dbReference type="Ensembl" id="ENSSGRT00000027709.1">
    <property type="protein sequence ID" value="ENSSGRP00000025714.1"/>
    <property type="gene ID" value="ENSSGRG00000014913.1"/>
</dbReference>
<dbReference type="SUPFAM" id="SSF53300">
    <property type="entry name" value="vWA-like"/>
    <property type="match status" value="1"/>
</dbReference>
<keyword evidence="11" id="KW-1185">Reference proteome</keyword>
<evidence type="ECO:0000256" key="2">
    <source>
        <dbReference type="ARBA" id="ARBA00010158"/>
    </source>
</evidence>
<dbReference type="PANTHER" id="PTHR10338">
    <property type="entry name" value="INTER-ALPHA-TRYPSIN INHIBITOR HEAVY CHAIN FAMILY MEMBER"/>
    <property type="match status" value="1"/>
</dbReference>
<evidence type="ECO:0000256" key="6">
    <source>
        <dbReference type="ARBA" id="ARBA00022900"/>
    </source>
</evidence>
<keyword evidence="7" id="KW-0325">Glycoprotein</keyword>
<dbReference type="AlphaFoldDB" id="A0A672LP18"/>
<gene>
    <name evidence="10" type="primary">LOC107564649</name>
</gene>
<dbReference type="SMART" id="SM00327">
    <property type="entry name" value="VWA"/>
    <property type="match status" value="1"/>
</dbReference>
<evidence type="ECO:0000256" key="7">
    <source>
        <dbReference type="ARBA" id="ARBA00023180"/>
    </source>
</evidence>
<proteinExistence type="inferred from homology"/>
<comment type="subcellular location">
    <subcellularLocation>
        <location evidence="1">Secreted</location>
    </subcellularLocation>
</comment>
<name>A0A672LP18_SINGR</name>
<dbReference type="OMA" id="THMEVIR"/>
<evidence type="ECO:0000256" key="4">
    <source>
        <dbReference type="ARBA" id="ARBA00022690"/>
    </source>
</evidence>
<dbReference type="Proteomes" id="UP000472262">
    <property type="component" value="Unassembled WGS sequence"/>
</dbReference>
<evidence type="ECO:0000256" key="3">
    <source>
        <dbReference type="ARBA" id="ARBA00022525"/>
    </source>
</evidence>
<evidence type="ECO:0000259" key="9">
    <source>
        <dbReference type="PROSITE" id="PS51468"/>
    </source>
</evidence>
<dbReference type="GO" id="GO:0030212">
    <property type="term" value="P:hyaluronan metabolic process"/>
    <property type="evidence" value="ECO:0007669"/>
    <property type="project" value="InterPro"/>
</dbReference>
<keyword evidence="6" id="KW-0722">Serine protease inhibitor</keyword>
<organism evidence="10 11">
    <name type="scientific">Sinocyclocheilus grahami</name>
    <name type="common">Dianchi golden-line fish</name>
    <name type="synonym">Barbus grahami</name>
    <dbReference type="NCBI Taxonomy" id="75366"/>
    <lineage>
        <taxon>Eukaryota</taxon>
        <taxon>Metazoa</taxon>
        <taxon>Chordata</taxon>
        <taxon>Craniata</taxon>
        <taxon>Vertebrata</taxon>
        <taxon>Euteleostomi</taxon>
        <taxon>Actinopterygii</taxon>
        <taxon>Neopterygii</taxon>
        <taxon>Teleostei</taxon>
        <taxon>Ostariophysi</taxon>
        <taxon>Cypriniformes</taxon>
        <taxon>Cyprinidae</taxon>
        <taxon>Cyprininae</taxon>
        <taxon>Sinocyclocheilus</taxon>
    </lineage>
</organism>
<evidence type="ECO:0000313" key="11">
    <source>
        <dbReference type="Proteomes" id="UP000472262"/>
    </source>
</evidence>
<comment type="similarity">
    <text evidence="2">Belongs to the ITIH family.</text>
</comment>
<dbReference type="PROSITE" id="PS51468">
    <property type="entry name" value="VIT"/>
    <property type="match status" value="1"/>
</dbReference>
<sequence>MFELHCFYDHYQNMYAFCSDLYLLISSTSNGKVYVAQVKRRTDARKIYDTAKKQGKTAGLAATKSVQNLFNTFSTGAFEKFRVAVNVPPGTRVSFTLTYEELLSRRLGRYELSLGLRPGQPVQNISLDVSISERTGISYIRALPLQTSRLLANKVQDADPPPSTKVEQNPYCAYVRYTPSIQQQKNISPRGLNADFVIQYDVEFKDPMGDIQVDDGYFVHYFAPRGLPVVPKDVIFVIDISGSMIGTKIKQTKAAMTTILSDLREGDYFNLITFSDKVYTWKKGRTVRATLQNVRDAKEFVRKIFAEGWTNINAALLSAAQLLNPSSHSSSSSGHAPSSHRVPMIIFLTDGEATTGETEPDVILRNAQNALGLASLFGLAFGDDADFPMLRRLALENRGVARMVYEDNDAAVQLKGFFDEVASPLLSDIQLSYLDDQVYDITRSLFPNYFQGSELVVTGRLKPGVQDLKVMLTANNSKQKVKVENELPLAKAVINGTEPSLGCAQALDGIPSFVHRLWAYFTIKELLLAKINTSDVFTQRLLVDKATNLSLKYNFVTPVTSLVVIKPEPTISSSVLATTSKTSTSTVAGSTNVMNQTSHTAPKISSTSATGNKKSKYFVSLKVDGDPHFVVQFPKLHQNLCFTIDGRADDVLRLLEDPDKGGIIVDGHLMLAPSKEGLEIRTRTFFDRISIIAGKGGVMITLTLDSVQVEADGKEIETLPTNQRGSVEQHGMRITVEEHHSCWIELGVGVQFLILFHLYNHPKSFQMEHLGFYIADGKGLSHLTQGLLGQFQHTHMEVIRVSRDQAGFHHAQTNKNTSLAMGLLKKGDEHFPVTLQDKNLKDSPRKRHLAQCWVVPKVDKTFTSRLHFYSYKRYRKDTGT</sequence>
<dbReference type="Pfam" id="PF06668">
    <property type="entry name" value="ITI_HC_C"/>
    <property type="match status" value="1"/>
</dbReference>
<evidence type="ECO:0000256" key="5">
    <source>
        <dbReference type="ARBA" id="ARBA00022729"/>
    </source>
</evidence>
<reference evidence="10" key="1">
    <citation type="submission" date="2025-08" db="UniProtKB">
        <authorList>
            <consortium name="Ensembl"/>
        </authorList>
    </citation>
    <scope>IDENTIFICATION</scope>
</reference>